<accession>A0A0C3DDY7</accession>
<reference evidence="2 3" key="1">
    <citation type="submission" date="2014-04" db="EMBL/GenBank/DDBJ databases">
        <authorList>
            <consortium name="DOE Joint Genome Institute"/>
            <person name="Kuo A."/>
            <person name="Kohler A."/>
            <person name="Nagy L.G."/>
            <person name="Floudas D."/>
            <person name="Copeland A."/>
            <person name="Barry K.W."/>
            <person name="Cichocki N."/>
            <person name="Veneault-Fourrey C."/>
            <person name="LaButti K."/>
            <person name="Lindquist E.A."/>
            <person name="Lipzen A."/>
            <person name="Lundell T."/>
            <person name="Morin E."/>
            <person name="Murat C."/>
            <person name="Sun H."/>
            <person name="Tunlid A."/>
            <person name="Henrissat B."/>
            <person name="Grigoriev I.V."/>
            <person name="Hibbett D.S."/>
            <person name="Martin F."/>
            <person name="Nordberg H.P."/>
            <person name="Cantor M.N."/>
            <person name="Hua S.X."/>
        </authorList>
    </citation>
    <scope>NUCLEOTIDE SEQUENCE [LARGE SCALE GENOMIC DNA]</scope>
    <source>
        <strain evidence="2 3">Foug A</strain>
    </source>
</reference>
<reference evidence="3" key="2">
    <citation type="submission" date="2015-01" db="EMBL/GenBank/DDBJ databases">
        <title>Evolutionary Origins and Diversification of the Mycorrhizal Mutualists.</title>
        <authorList>
            <consortium name="DOE Joint Genome Institute"/>
            <consortium name="Mycorrhizal Genomics Consortium"/>
            <person name="Kohler A."/>
            <person name="Kuo A."/>
            <person name="Nagy L.G."/>
            <person name="Floudas D."/>
            <person name="Copeland A."/>
            <person name="Barry K.W."/>
            <person name="Cichocki N."/>
            <person name="Veneault-Fourrey C."/>
            <person name="LaButti K."/>
            <person name="Lindquist E.A."/>
            <person name="Lipzen A."/>
            <person name="Lundell T."/>
            <person name="Morin E."/>
            <person name="Murat C."/>
            <person name="Riley R."/>
            <person name="Ohm R."/>
            <person name="Sun H."/>
            <person name="Tunlid A."/>
            <person name="Henrissat B."/>
            <person name="Grigoriev I.V."/>
            <person name="Hibbett D.S."/>
            <person name="Martin F."/>
        </authorList>
    </citation>
    <scope>NUCLEOTIDE SEQUENCE [LARGE SCALE GENOMIC DNA]</scope>
    <source>
        <strain evidence="3">Foug A</strain>
    </source>
</reference>
<feature type="region of interest" description="Disordered" evidence="1">
    <location>
        <begin position="32"/>
        <end position="52"/>
    </location>
</feature>
<evidence type="ECO:0000313" key="2">
    <source>
        <dbReference type="EMBL" id="KIM54311.1"/>
    </source>
</evidence>
<dbReference type="EMBL" id="KN822157">
    <property type="protein sequence ID" value="KIM54311.1"/>
    <property type="molecule type" value="Genomic_DNA"/>
</dbReference>
<dbReference type="AlphaFoldDB" id="A0A0C3DDY7"/>
<sequence length="52" mass="5704">MEWRIGTTWNHRASYKLGPGLFPPCQPYANPLPLSETSGKLENGSSSVDLIS</sequence>
<keyword evidence="3" id="KW-1185">Reference proteome</keyword>
<dbReference type="HOGENOM" id="CLU_3088595_0_0_1"/>
<dbReference type="Proteomes" id="UP000053989">
    <property type="component" value="Unassembled WGS sequence"/>
</dbReference>
<proteinExistence type="predicted"/>
<protein>
    <submittedName>
        <fullName evidence="2">Uncharacterized protein</fullName>
    </submittedName>
</protein>
<evidence type="ECO:0000313" key="3">
    <source>
        <dbReference type="Proteomes" id="UP000053989"/>
    </source>
</evidence>
<dbReference type="InParanoid" id="A0A0C3DDY7"/>
<name>A0A0C3DDY7_9AGAM</name>
<gene>
    <name evidence="2" type="ORF">SCLCIDRAFT_1222113</name>
</gene>
<evidence type="ECO:0000256" key="1">
    <source>
        <dbReference type="SAM" id="MobiDB-lite"/>
    </source>
</evidence>
<feature type="compositionally biased region" description="Polar residues" evidence="1">
    <location>
        <begin position="35"/>
        <end position="52"/>
    </location>
</feature>
<organism evidence="2 3">
    <name type="scientific">Scleroderma citrinum Foug A</name>
    <dbReference type="NCBI Taxonomy" id="1036808"/>
    <lineage>
        <taxon>Eukaryota</taxon>
        <taxon>Fungi</taxon>
        <taxon>Dikarya</taxon>
        <taxon>Basidiomycota</taxon>
        <taxon>Agaricomycotina</taxon>
        <taxon>Agaricomycetes</taxon>
        <taxon>Agaricomycetidae</taxon>
        <taxon>Boletales</taxon>
        <taxon>Sclerodermatineae</taxon>
        <taxon>Sclerodermataceae</taxon>
        <taxon>Scleroderma</taxon>
    </lineage>
</organism>